<evidence type="ECO:0000256" key="3">
    <source>
        <dbReference type="ARBA" id="ARBA00022679"/>
    </source>
</evidence>
<comment type="similarity">
    <text evidence="1">Belongs to the GHMP kinase family. GalK subfamily.</text>
</comment>
<dbReference type="InterPro" id="IPR019741">
    <property type="entry name" value="Galactokinase_CS"/>
</dbReference>
<dbReference type="PRINTS" id="PR00473">
    <property type="entry name" value="GALCTOKINASE"/>
</dbReference>
<protein>
    <recommendedName>
        <fullName evidence="11">Galactokinase</fullName>
        <ecNumber evidence="11">2.7.1.6</ecNumber>
    </recommendedName>
</protein>
<keyword evidence="9" id="KW-0299">Galactose metabolism</keyword>
<evidence type="ECO:0000256" key="1">
    <source>
        <dbReference type="ARBA" id="ARBA00006566"/>
    </source>
</evidence>
<keyword evidence="2" id="KW-0963">Cytoplasm</keyword>
<feature type="domain" description="GHMP kinase N-terminal" evidence="12">
    <location>
        <begin position="89"/>
        <end position="177"/>
    </location>
</feature>
<dbReference type="Gene3D" id="3.30.230.10">
    <property type="match status" value="1"/>
</dbReference>
<dbReference type="OrthoDB" id="250531at2"/>
<keyword evidence="16" id="KW-1185">Reference proteome</keyword>
<dbReference type="InterPro" id="IPR013750">
    <property type="entry name" value="GHMP_kinase_C_dom"/>
</dbReference>
<dbReference type="SUPFAM" id="SSF54211">
    <property type="entry name" value="Ribosomal protein S5 domain 2-like"/>
    <property type="match status" value="1"/>
</dbReference>
<dbReference type="InterPro" id="IPR000705">
    <property type="entry name" value="Galactokinase"/>
</dbReference>
<dbReference type="PROSITE" id="PS00627">
    <property type="entry name" value="GHMP_KINASES_ATP"/>
    <property type="match status" value="1"/>
</dbReference>
<dbReference type="NCBIfam" id="TIGR00131">
    <property type="entry name" value="gal_kin"/>
    <property type="match status" value="1"/>
</dbReference>
<dbReference type="InterPro" id="IPR020568">
    <property type="entry name" value="Ribosomal_Su5_D2-typ_SF"/>
</dbReference>
<dbReference type="PANTHER" id="PTHR10457">
    <property type="entry name" value="MEVALONATE KINASE/GALACTOKINASE"/>
    <property type="match status" value="1"/>
</dbReference>
<name>A0A428KPR6_9BACT</name>
<dbReference type="InterPro" id="IPR019539">
    <property type="entry name" value="GalKase_N"/>
</dbReference>
<dbReference type="InterPro" id="IPR036554">
    <property type="entry name" value="GHMP_kinase_C_sf"/>
</dbReference>
<keyword evidence="8" id="KW-0460">Magnesium</keyword>
<evidence type="ECO:0000256" key="8">
    <source>
        <dbReference type="ARBA" id="ARBA00022842"/>
    </source>
</evidence>
<dbReference type="SUPFAM" id="SSF55060">
    <property type="entry name" value="GHMP Kinase, C-terminal domain"/>
    <property type="match status" value="1"/>
</dbReference>
<dbReference type="GO" id="GO:0005524">
    <property type="term" value="F:ATP binding"/>
    <property type="evidence" value="ECO:0007669"/>
    <property type="project" value="UniProtKB-UniRule"/>
</dbReference>
<sequence length="388" mass="42119">MSASAIAAAFQRIFSTVPLVVRAPGRVNLIGEHTDYNGGFVLPAAVDKEIYFAVALNGLPVVRLYSHDKDERHEFETTQLQPGPILWANYLTGVVAGFQQQGIAVPGFDCVFGGNVPIGAGLSSSAAVECGLALALNTLLQAGLSRMELARLSQQAEHTHAGVQCGIMDQFASLFGKAGQVVLLDCRSLEYAYFPFDTTTCRIVLCNSGVKHSLASSEYNSRRQECELGVAVLRQYYPQVRSLRDATLAQLDAHQPELGDIVYRRCRYVVEENQRVVLACQHLSEKDMVAFGQLMYASHAGLRNQYEVSCAELDLLVAAARPLPGVYGARMMGGGFGGCTINLVATEAVDEFCRLMTAQYQQQLGRPLEIYCTTIVGGVEVEPSLVLP</sequence>
<evidence type="ECO:0000259" key="14">
    <source>
        <dbReference type="Pfam" id="PF10509"/>
    </source>
</evidence>
<dbReference type="Pfam" id="PF00288">
    <property type="entry name" value="GHMP_kinases_N"/>
    <property type="match status" value="1"/>
</dbReference>
<dbReference type="GO" id="GO:0005829">
    <property type="term" value="C:cytosol"/>
    <property type="evidence" value="ECO:0007669"/>
    <property type="project" value="TreeGrafter"/>
</dbReference>
<dbReference type="InterPro" id="IPR006204">
    <property type="entry name" value="GHMP_kinase_N_dom"/>
</dbReference>
<comment type="caution">
    <text evidence="15">The sequence shown here is derived from an EMBL/GenBank/DDBJ whole genome shotgun (WGS) entry which is preliminary data.</text>
</comment>
<dbReference type="PANTHER" id="PTHR10457:SF7">
    <property type="entry name" value="GALACTOKINASE-RELATED"/>
    <property type="match status" value="1"/>
</dbReference>
<dbReference type="GO" id="GO:0006012">
    <property type="term" value="P:galactose metabolic process"/>
    <property type="evidence" value="ECO:0007669"/>
    <property type="project" value="UniProtKB-UniRule"/>
</dbReference>
<dbReference type="InterPro" id="IPR014721">
    <property type="entry name" value="Ribsml_uS5_D2-typ_fold_subgr"/>
</dbReference>
<evidence type="ECO:0000313" key="15">
    <source>
        <dbReference type="EMBL" id="RSK48447.1"/>
    </source>
</evidence>
<evidence type="ECO:0000313" key="16">
    <source>
        <dbReference type="Proteomes" id="UP000273500"/>
    </source>
</evidence>
<accession>A0A428KPR6</accession>
<proteinExistence type="inferred from homology"/>
<organism evidence="15 16">
    <name type="scientific">Hymenobacter rigui</name>
    <dbReference type="NCBI Taxonomy" id="334424"/>
    <lineage>
        <taxon>Bacteria</taxon>
        <taxon>Pseudomonadati</taxon>
        <taxon>Bacteroidota</taxon>
        <taxon>Cytophagia</taxon>
        <taxon>Cytophagales</taxon>
        <taxon>Hymenobacteraceae</taxon>
        <taxon>Hymenobacter</taxon>
    </lineage>
</organism>
<dbReference type="PROSITE" id="PS00106">
    <property type="entry name" value="GALACTOKINASE"/>
    <property type="match status" value="1"/>
</dbReference>
<dbReference type="GO" id="GO:0046872">
    <property type="term" value="F:metal ion binding"/>
    <property type="evidence" value="ECO:0007669"/>
    <property type="project" value="UniProtKB-KW"/>
</dbReference>
<dbReference type="AlphaFoldDB" id="A0A428KPR6"/>
<keyword evidence="6 15" id="KW-0418">Kinase</keyword>
<evidence type="ECO:0000256" key="9">
    <source>
        <dbReference type="ARBA" id="ARBA00023144"/>
    </source>
</evidence>
<dbReference type="GO" id="GO:0004335">
    <property type="term" value="F:galactokinase activity"/>
    <property type="evidence" value="ECO:0007669"/>
    <property type="project" value="UniProtKB-UniRule"/>
</dbReference>
<evidence type="ECO:0000256" key="11">
    <source>
        <dbReference type="NCBIfam" id="TIGR00131"/>
    </source>
</evidence>
<dbReference type="PRINTS" id="PR00959">
    <property type="entry name" value="MEVGALKINASE"/>
</dbReference>
<evidence type="ECO:0000256" key="7">
    <source>
        <dbReference type="ARBA" id="ARBA00022840"/>
    </source>
</evidence>
<dbReference type="EMBL" id="RWIT01000005">
    <property type="protein sequence ID" value="RSK48447.1"/>
    <property type="molecule type" value="Genomic_DNA"/>
</dbReference>
<dbReference type="PIRSF" id="PIRSF000530">
    <property type="entry name" value="Galactokinase"/>
    <property type="match status" value="1"/>
</dbReference>
<evidence type="ECO:0000259" key="12">
    <source>
        <dbReference type="Pfam" id="PF00288"/>
    </source>
</evidence>
<evidence type="ECO:0000259" key="13">
    <source>
        <dbReference type="Pfam" id="PF08544"/>
    </source>
</evidence>
<dbReference type="EC" id="2.7.1.6" evidence="11"/>
<evidence type="ECO:0000256" key="10">
    <source>
        <dbReference type="ARBA" id="ARBA00023277"/>
    </source>
</evidence>
<dbReference type="Proteomes" id="UP000273500">
    <property type="component" value="Unassembled WGS sequence"/>
</dbReference>
<dbReference type="Gene3D" id="3.30.70.890">
    <property type="entry name" value="GHMP kinase, C-terminal domain"/>
    <property type="match status" value="1"/>
</dbReference>
<keyword evidence="4" id="KW-0479">Metal-binding</keyword>
<reference evidence="15 16" key="1">
    <citation type="submission" date="2018-12" db="EMBL/GenBank/DDBJ databases">
        <authorList>
            <person name="Feng G."/>
            <person name="Zhu H."/>
        </authorList>
    </citation>
    <scope>NUCLEOTIDE SEQUENCE [LARGE SCALE GENOMIC DNA]</scope>
    <source>
        <strain evidence="15 16">KCTC 12533</strain>
    </source>
</reference>
<evidence type="ECO:0000256" key="4">
    <source>
        <dbReference type="ARBA" id="ARBA00022723"/>
    </source>
</evidence>
<keyword evidence="5" id="KW-0547">Nucleotide-binding</keyword>
<dbReference type="FunFam" id="3.30.230.10:FF:000017">
    <property type="entry name" value="Galactokinase"/>
    <property type="match status" value="1"/>
</dbReference>
<keyword evidence="10" id="KW-0119">Carbohydrate metabolism</keyword>
<dbReference type="RefSeq" id="WP_125420181.1">
    <property type="nucleotide sequence ID" value="NZ_RWIT01000005.1"/>
</dbReference>
<dbReference type="FunFam" id="3.30.70.890:FF:000001">
    <property type="entry name" value="Galactokinase"/>
    <property type="match status" value="1"/>
</dbReference>
<gene>
    <name evidence="15" type="primary">galK</name>
    <name evidence="15" type="ORF">EI291_12070</name>
</gene>
<dbReference type="Pfam" id="PF10509">
    <property type="entry name" value="GalKase_gal_bdg"/>
    <property type="match status" value="1"/>
</dbReference>
<evidence type="ECO:0000256" key="2">
    <source>
        <dbReference type="ARBA" id="ARBA00022490"/>
    </source>
</evidence>
<dbReference type="InterPro" id="IPR006203">
    <property type="entry name" value="GHMP_knse_ATP-bd_CS"/>
</dbReference>
<keyword evidence="3 15" id="KW-0808">Transferase</keyword>
<evidence type="ECO:0000256" key="5">
    <source>
        <dbReference type="ARBA" id="ARBA00022741"/>
    </source>
</evidence>
<feature type="domain" description="GHMP kinase C-terminal" evidence="13">
    <location>
        <begin position="284"/>
        <end position="347"/>
    </location>
</feature>
<dbReference type="Pfam" id="PF08544">
    <property type="entry name" value="GHMP_kinases_C"/>
    <property type="match status" value="1"/>
</dbReference>
<feature type="domain" description="Galactokinase N-terminal" evidence="14">
    <location>
        <begin position="9"/>
        <end position="55"/>
    </location>
</feature>
<evidence type="ECO:0000256" key="6">
    <source>
        <dbReference type="ARBA" id="ARBA00022777"/>
    </source>
</evidence>
<dbReference type="InterPro" id="IPR006206">
    <property type="entry name" value="Mevalonate/galactokinase"/>
</dbReference>
<keyword evidence="7" id="KW-0067">ATP-binding</keyword>